<feature type="chain" id="PRO_5032306534" evidence="1">
    <location>
        <begin position="22"/>
        <end position="225"/>
    </location>
</feature>
<evidence type="ECO:0000256" key="1">
    <source>
        <dbReference type="SAM" id="SignalP"/>
    </source>
</evidence>
<comment type="caution">
    <text evidence="2">The sequence shown here is derived from an EMBL/GenBank/DDBJ whole genome shotgun (WGS) entry which is preliminary data.</text>
</comment>
<evidence type="ECO:0000313" key="3">
    <source>
        <dbReference type="Proteomes" id="UP000663844"/>
    </source>
</evidence>
<gene>
    <name evidence="2" type="ORF">OXD698_LOCUS47581</name>
</gene>
<sequence>MNYSRTLILLTISFLIVFIIACTRQPFTSTHPKIIQVRHISQSMYKLNNPNRFPQIIPVSSQTASISIESFDQLVLSSTLDQIAKKTCYILYNRACSTQTKCSFDDTFNRTIAVSYVELTSMDNANNYEFTFRHASSYQITITSSPTVAKYIVHNSSMKPRNETIVNIQSISSSSSFNFELQIDRCDLNDSPFLLSLTEKLPHIVMWGGGYCRTIRDILVLSINR</sequence>
<proteinExistence type="predicted"/>
<name>A0A820JSI9_9BILA</name>
<dbReference type="EMBL" id="CAJOAZ010018698">
    <property type="protein sequence ID" value="CAF4328875.1"/>
    <property type="molecule type" value="Genomic_DNA"/>
</dbReference>
<feature type="signal peptide" evidence="1">
    <location>
        <begin position="1"/>
        <end position="21"/>
    </location>
</feature>
<accession>A0A820JSI9</accession>
<dbReference type="Proteomes" id="UP000663844">
    <property type="component" value="Unassembled WGS sequence"/>
</dbReference>
<reference evidence="2" key="1">
    <citation type="submission" date="2021-02" db="EMBL/GenBank/DDBJ databases">
        <authorList>
            <person name="Nowell W R."/>
        </authorList>
    </citation>
    <scope>NUCLEOTIDE SEQUENCE</scope>
</reference>
<evidence type="ECO:0000313" key="2">
    <source>
        <dbReference type="EMBL" id="CAF4328875.1"/>
    </source>
</evidence>
<organism evidence="2 3">
    <name type="scientific">Adineta steineri</name>
    <dbReference type="NCBI Taxonomy" id="433720"/>
    <lineage>
        <taxon>Eukaryota</taxon>
        <taxon>Metazoa</taxon>
        <taxon>Spiralia</taxon>
        <taxon>Gnathifera</taxon>
        <taxon>Rotifera</taxon>
        <taxon>Eurotatoria</taxon>
        <taxon>Bdelloidea</taxon>
        <taxon>Adinetida</taxon>
        <taxon>Adinetidae</taxon>
        <taxon>Adineta</taxon>
    </lineage>
</organism>
<keyword evidence="1" id="KW-0732">Signal</keyword>
<protein>
    <submittedName>
        <fullName evidence="2">Uncharacterized protein</fullName>
    </submittedName>
</protein>
<dbReference type="PROSITE" id="PS51257">
    <property type="entry name" value="PROKAR_LIPOPROTEIN"/>
    <property type="match status" value="1"/>
</dbReference>
<dbReference type="AlphaFoldDB" id="A0A820JSI9"/>